<dbReference type="Proteomes" id="UP001219901">
    <property type="component" value="Chromosome"/>
</dbReference>
<evidence type="ECO:0000256" key="6">
    <source>
        <dbReference type="ARBA" id="ARBA00007389"/>
    </source>
</evidence>
<dbReference type="EMBL" id="WMBE01000002">
    <property type="protein sequence ID" value="MDG0866818.1"/>
    <property type="molecule type" value="Genomic_DNA"/>
</dbReference>
<proteinExistence type="inferred from homology"/>
<evidence type="ECO:0000313" key="11">
    <source>
        <dbReference type="EMBL" id="MDG0866818.1"/>
    </source>
</evidence>
<dbReference type="Gene3D" id="3.20.20.150">
    <property type="entry name" value="Divalent-metal-dependent TIM barrel enzymes"/>
    <property type="match status" value="1"/>
</dbReference>
<dbReference type="InterPro" id="IPR036237">
    <property type="entry name" value="Xyl_isomerase-like_sf"/>
</dbReference>
<evidence type="ECO:0000313" key="12">
    <source>
        <dbReference type="EMBL" id="WFG38240.1"/>
    </source>
</evidence>
<evidence type="ECO:0000256" key="7">
    <source>
        <dbReference type="ARBA" id="ARBA00012927"/>
    </source>
</evidence>
<comment type="catalytic activity">
    <reaction evidence="1">
        <text>D-mannonate = 2-dehydro-3-deoxy-D-gluconate + H2O</text>
        <dbReference type="Rhea" id="RHEA:20097"/>
        <dbReference type="ChEBI" id="CHEBI:15377"/>
        <dbReference type="ChEBI" id="CHEBI:17767"/>
        <dbReference type="ChEBI" id="CHEBI:57990"/>
        <dbReference type="EC" id="4.2.1.8"/>
    </reaction>
</comment>
<evidence type="ECO:0000256" key="9">
    <source>
        <dbReference type="ARBA" id="ARBA00023211"/>
    </source>
</evidence>
<evidence type="ECO:0000256" key="1">
    <source>
        <dbReference type="ARBA" id="ARBA00001794"/>
    </source>
</evidence>
<organism evidence="12 13">
    <name type="scientific">Candidatus Lucifugimonas marina</name>
    <dbReference type="NCBI Taxonomy" id="3038979"/>
    <lineage>
        <taxon>Bacteria</taxon>
        <taxon>Bacillati</taxon>
        <taxon>Chloroflexota</taxon>
        <taxon>Dehalococcoidia</taxon>
        <taxon>SAR202 cluster</taxon>
        <taxon>Candidatus Lucifugimonadales</taxon>
        <taxon>Candidatus Lucifugimonadaceae</taxon>
        <taxon>Candidatus Lucifugimonas</taxon>
    </lineage>
</organism>
<evidence type="ECO:0000256" key="10">
    <source>
        <dbReference type="ARBA" id="ARBA00023239"/>
    </source>
</evidence>
<dbReference type="PANTHER" id="PTHR30387">
    <property type="entry name" value="MANNONATE DEHYDRATASE"/>
    <property type="match status" value="1"/>
</dbReference>
<sequence>MYVGTQVAARNDADFEQWAQLGVVNICSDPPGNPHDWTVEDLRRHKEKVNSYGIELDMVQIPLSSTVLNNSQSPHVMQGISPERDREIESIQNIIRMCGEVGIPAVKYNMNIIGIPRSEREEGRGGSSNSTFRWAKMDQDAPPTIAGEVSVDEFWERIDYFLERVVPVAEEAKVRLACHPHDPYTPDGYMGVTRVLGTVEGMKKFVMMHESDYHGLNFCQGTVTEMLDDPGAEIADVIRWFGSRNKIFNVHFRNIRGHKLDFMETFPDEGSIDFSEIIKVYQEVGYKYMMMPDHVPWISGDDPQGTAFAYCYGYITALLQGIGEPRKQPYVIKEPGTHKTSPIQGR</sequence>
<keyword evidence="8" id="KW-0408">Iron</keyword>
<evidence type="ECO:0000256" key="3">
    <source>
        <dbReference type="ARBA" id="ARBA00001954"/>
    </source>
</evidence>
<name>A0AAJ6CU37_9CHLR</name>
<evidence type="ECO:0000256" key="8">
    <source>
        <dbReference type="ARBA" id="ARBA00023004"/>
    </source>
</evidence>
<dbReference type="PANTHER" id="PTHR30387:SF2">
    <property type="entry name" value="MANNONATE DEHYDRATASE"/>
    <property type="match status" value="1"/>
</dbReference>
<dbReference type="GO" id="GO:0030145">
    <property type="term" value="F:manganese ion binding"/>
    <property type="evidence" value="ECO:0007669"/>
    <property type="project" value="TreeGrafter"/>
</dbReference>
<evidence type="ECO:0000313" key="14">
    <source>
        <dbReference type="Proteomes" id="UP001321249"/>
    </source>
</evidence>
<dbReference type="Proteomes" id="UP001321249">
    <property type="component" value="Unassembled WGS sequence"/>
</dbReference>
<keyword evidence="13" id="KW-1185">Reference proteome</keyword>
<keyword evidence="9" id="KW-0464">Manganese</keyword>
<dbReference type="EMBL" id="CP046147">
    <property type="protein sequence ID" value="WFG38240.1"/>
    <property type="molecule type" value="Genomic_DNA"/>
</dbReference>
<reference evidence="13 14" key="1">
    <citation type="submission" date="2019-11" db="EMBL/GenBank/DDBJ databases">
        <authorList>
            <person name="Cho J.-C."/>
        </authorList>
    </citation>
    <scope>NUCLEOTIDE SEQUENCE [LARGE SCALE GENOMIC DNA]</scope>
    <source>
        <strain evidence="12 13">JH1073</strain>
        <strain evidence="11 14">JH702</strain>
    </source>
</reference>
<dbReference type="EC" id="4.2.1.8" evidence="7"/>
<gene>
    <name evidence="11" type="ORF">GKO46_06980</name>
    <name evidence="12" type="ORF">GKO48_00985</name>
</gene>
<evidence type="ECO:0000256" key="4">
    <source>
        <dbReference type="ARBA" id="ARBA00002713"/>
    </source>
</evidence>
<evidence type="ECO:0000313" key="13">
    <source>
        <dbReference type="Proteomes" id="UP001219901"/>
    </source>
</evidence>
<dbReference type="GO" id="GO:0008198">
    <property type="term" value="F:ferrous iron binding"/>
    <property type="evidence" value="ECO:0007669"/>
    <property type="project" value="TreeGrafter"/>
</dbReference>
<comment type="similarity">
    <text evidence="6">Belongs to the mannonate dehydratase family.</text>
</comment>
<evidence type="ECO:0000256" key="2">
    <source>
        <dbReference type="ARBA" id="ARBA00001936"/>
    </source>
</evidence>
<protein>
    <recommendedName>
        <fullName evidence="7">mannonate dehydratase</fullName>
        <ecNumber evidence="7">4.2.1.8</ecNumber>
    </recommendedName>
</protein>
<comment type="cofactor">
    <cofactor evidence="3">
        <name>Fe(2+)</name>
        <dbReference type="ChEBI" id="CHEBI:29033"/>
    </cofactor>
</comment>
<dbReference type="AlphaFoldDB" id="A0AAJ6CU37"/>
<dbReference type="GO" id="GO:0042840">
    <property type="term" value="P:D-glucuronate catabolic process"/>
    <property type="evidence" value="ECO:0007669"/>
    <property type="project" value="TreeGrafter"/>
</dbReference>
<comment type="function">
    <text evidence="4">Catalyzes the dehydration of D-mannonate.</text>
</comment>
<dbReference type="Pfam" id="PF03786">
    <property type="entry name" value="UxuA"/>
    <property type="match status" value="2"/>
</dbReference>
<dbReference type="GO" id="GO:0008927">
    <property type="term" value="F:mannonate dehydratase activity"/>
    <property type="evidence" value="ECO:0007669"/>
    <property type="project" value="UniProtKB-EC"/>
</dbReference>
<reference evidence="13" key="3">
    <citation type="submission" date="2023-06" db="EMBL/GenBank/DDBJ databases">
        <title>Pangenomics reveal diversification of enzyme families and niche specialization in globally abundant SAR202 bacteria.</title>
        <authorList>
            <person name="Saw J.H.W."/>
        </authorList>
    </citation>
    <scope>NUCLEOTIDE SEQUENCE [LARGE SCALE GENOMIC DNA]</scope>
    <source>
        <strain evidence="13">JH1073</strain>
    </source>
</reference>
<comment type="cofactor">
    <cofactor evidence="2">
        <name>Mn(2+)</name>
        <dbReference type="ChEBI" id="CHEBI:29035"/>
    </cofactor>
</comment>
<dbReference type="InterPro" id="IPR004628">
    <property type="entry name" value="Man_deHydtase"/>
</dbReference>
<evidence type="ECO:0000256" key="5">
    <source>
        <dbReference type="ARBA" id="ARBA00004892"/>
    </source>
</evidence>
<reference evidence="12" key="2">
    <citation type="journal article" date="2023" name="Nat. Commun.">
        <title>Cultivation of marine bacteria of the SAR202 clade.</title>
        <authorList>
            <person name="Lim Y."/>
            <person name="Seo J.H."/>
            <person name="Giovannoni S.J."/>
            <person name="Kang I."/>
            <person name="Cho J.C."/>
        </authorList>
    </citation>
    <scope>NUCLEOTIDE SEQUENCE</scope>
    <source>
        <strain evidence="12">JH1073</strain>
    </source>
</reference>
<accession>A0AAJ6CU37</accession>
<keyword evidence="10" id="KW-0456">Lyase</keyword>
<comment type="pathway">
    <text evidence="5">Carbohydrate metabolism; pentose and glucuronate interconversion.</text>
</comment>
<dbReference type="SUPFAM" id="SSF51658">
    <property type="entry name" value="Xylose isomerase-like"/>
    <property type="match status" value="1"/>
</dbReference>
<dbReference type="RefSeq" id="WP_342824570.1">
    <property type="nucleotide sequence ID" value="NZ_CP046146.1"/>
</dbReference>